<dbReference type="RefSeq" id="WP_183467517.1">
    <property type="nucleotide sequence ID" value="NZ_JACHVU010000003.1"/>
</dbReference>
<gene>
    <name evidence="1" type="ORF">FHR72_001729</name>
</gene>
<protein>
    <submittedName>
        <fullName evidence="1">Uncharacterized protein</fullName>
    </submittedName>
</protein>
<accession>A0A839QCM4</accession>
<keyword evidence="2" id="KW-1185">Reference proteome</keyword>
<reference evidence="1 2" key="1">
    <citation type="submission" date="2020-08" db="EMBL/GenBank/DDBJ databases">
        <title>The Agave Microbiome: Exploring the role of microbial communities in plant adaptations to desert environments.</title>
        <authorList>
            <person name="Partida-Martinez L.P."/>
        </authorList>
    </citation>
    <scope>NUCLEOTIDE SEQUENCE [LARGE SCALE GENOMIC DNA]</scope>
    <source>
        <strain evidence="1 2">AT2.18</strain>
    </source>
</reference>
<name>A0A839QCM4_MYCIR</name>
<sequence length="206" mass="21716">MAAPEGTATQQPAKAAYLAEFTGHADILDCFGALYGDTAGFLHVATGSGIYVKNGKPAHRDWSERCYEYPAQAGQAARDIAQGAPACDIYVCSSIMRGRTRTKGAAARRSLVHADIDAETKADLVRAVDGFAIASGTPGHAHVYVPVAEELTVTEFEALCRGLGDYFGGGDAKISDNDFLRPVGTFNHKPTLSGGEPSPVTWLVTP</sequence>
<comment type="caution">
    <text evidence="1">The sequence shown here is derived from an EMBL/GenBank/DDBJ whole genome shotgun (WGS) entry which is preliminary data.</text>
</comment>
<dbReference type="Proteomes" id="UP000550501">
    <property type="component" value="Unassembled WGS sequence"/>
</dbReference>
<evidence type="ECO:0000313" key="1">
    <source>
        <dbReference type="EMBL" id="MBB2990261.1"/>
    </source>
</evidence>
<proteinExistence type="predicted"/>
<dbReference type="EMBL" id="JACHVU010000003">
    <property type="protein sequence ID" value="MBB2990261.1"/>
    <property type="molecule type" value="Genomic_DNA"/>
</dbReference>
<organism evidence="1 2">
    <name type="scientific">Mycolicibacterium iranicum</name>
    <name type="common">Mycobacterium iranicum</name>
    <dbReference type="NCBI Taxonomy" id="912594"/>
    <lineage>
        <taxon>Bacteria</taxon>
        <taxon>Bacillati</taxon>
        <taxon>Actinomycetota</taxon>
        <taxon>Actinomycetes</taxon>
        <taxon>Mycobacteriales</taxon>
        <taxon>Mycobacteriaceae</taxon>
        <taxon>Mycolicibacterium</taxon>
    </lineage>
</organism>
<evidence type="ECO:0000313" key="2">
    <source>
        <dbReference type="Proteomes" id="UP000550501"/>
    </source>
</evidence>
<dbReference type="AlphaFoldDB" id="A0A839QCM4"/>